<gene>
    <name evidence="2" type="ORF">AURANDRAFT_65289</name>
</gene>
<evidence type="ECO:0000256" key="1">
    <source>
        <dbReference type="SAM" id="MobiDB-lite"/>
    </source>
</evidence>
<dbReference type="InParanoid" id="F0YDQ7"/>
<dbReference type="KEGG" id="aaf:AURANDRAFT_65289"/>
<dbReference type="GeneID" id="20225260"/>
<dbReference type="RefSeq" id="XP_009038628.1">
    <property type="nucleotide sequence ID" value="XM_009040380.1"/>
</dbReference>
<accession>F0YDQ7</accession>
<sequence>MAPQRLDEADGFVVEDVTPEDPGRAEPPGALGASVCKHGENSYYYAHGATDQSVKVDTAPVKLETSARREVPITEVREFGFAEEDGGAKISVYVPAKGAAAIADDDVTLLWDDTSVVLRFWHQGHKRQLDLPGRKGPFIRTRGRMDCKVKKCKLKKKPDKLVLLVYLDLHPETDSEDDA</sequence>
<reference evidence="2 3" key="1">
    <citation type="journal article" date="2011" name="Proc. Natl. Acad. Sci. U.S.A.">
        <title>Niche of harmful alga Aureococcus anophagefferens revealed through ecogenomics.</title>
        <authorList>
            <person name="Gobler C.J."/>
            <person name="Berry D.L."/>
            <person name="Dyhrman S.T."/>
            <person name="Wilhelm S.W."/>
            <person name="Salamov A."/>
            <person name="Lobanov A.V."/>
            <person name="Zhang Y."/>
            <person name="Collier J.L."/>
            <person name="Wurch L.L."/>
            <person name="Kustka A.B."/>
            <person name="Dill B.D."/>
            <person name="Shah M."/>
            <person name="VerBerkmoes N.C."/>
            <person name="Kuo A."/>
            <person name="Terry A."/>
            <person name="Pangilinan J."/>
            <person name="Lindquist E.A."/>
            <person name="Lucas S."/>
            <person name="Paulsen I.T."/>
            <person name="Hattenrath-Lehmann T.K."/>
            <person name="Talmage S.C."/>
            <person name="Walker E.A."/>
            <person name="Koch F."/>
            <person name="Burson A.M."/>
            <person name="Marcoval M.A."/>
            <person name="Tang Y.Z."/>
            <person name="Lecleir G.R."/>
            <person name="Coyne K.J."/>
            <person name="Berg G.M."/>
            <person name="Bertrand E.M."/>
            <person name="Saito M.A."/>
            <person name="Gladyshev V.N."/>
            <person name="Grigoriev I.V."/>
        </authorList>
    </citation>
    <scope>NUCLEOTIDE SEQUENCE [LARGE SCALE GENOMIC DNA]</scope>
    <source>
        <strain evidence="3">CCMP 1984</strain>
    </source>
</reference>
<proteinExistence type="predicted"/>
<dbReference type="Proteomes" id="UP000002729">
    <property type="component" value="Unassembled WGS sequence"/>
</dbReference>
<keyword evidence="3" id="KW-1185">Reference proteome</keyword>
<protein>
    <submittedName>
        <fullName evidence="2">Expressed protein</fullName>
    </submittedName>
</protein>
<evidence type="ECO:0000313" key="3">
    <source>
        <dbReference type="Proteomes" id="UP000002729"/>
    </source>
</evidence>
<feature type="region of interest" description="Disordered" evidence="1">
    <location>
        <begin position="1"/>
        <end position="32"/>
    </location>
</feature>
<dbReference type="AlphaFoldDB" id="F0YDQ7"/>
<name>F0YDQ7_AURAN</name>
<dbReference type="EMBL" id="GL833133">
    <property type="protein sequence ID" value="EGB06885.1"/>
    <property type="molecule type" value="Genomic_DNA"/>
</dbReference>
<evidence type="ECO:0000313" key="2">
    <source>
        <dbReference type="EMBL" id="EGB06885.1"/>
    </source>
</evidence>
<organism evidence="3">
    <name type="scientific">Aureococcus anophagefferens</name>
    <name type="common">Harmful bloom alga</name>
    <dbReference type="NCBI Taxonomy" id="44056"/>
    <lineage>
        <taxon>Eukaryota</taxon>
        <taxon>Sar</taxon>
        <taxon>Stramenopiles</taxon>
        <taxon>Ochrophyta</taxon>
        <taxon>Pelagophyceae</taxon>
        <taxon>Pelagomonadales</taxon>
        <taxon>Pelagomonadaceae</taxon>
        <taxon>Aureococcus</taxon>
    </lineage>
</organism>